<feature type="compositionally biased region" description="Low complexity" evidence="16">
    <location>
        <begin position="51"/>
        <end position="63"/>
    </location>
</feature>
<dbReference type="Proteomes" id="UP000198372">
    <property type="component" value="Unassembled WGS sequence"/>
</dbReference>
<comment type="similarity">
    <text evidence="4">Belongs to the gamma-BBH/TMLD family.</text>
</comment>
<evidence type="ECO:0000256" key="15">
    <source>
        <dbReference type="ARBA" id="ARBA00049334"/>
    </source>
</evidence>
<keyword evidence="7" id="KW-0124">Carnitine biosynthesis</keyword>
<keyword evidence="20" id="KW-1185">Reference proteome</keyword>
<evidence type="ECO:0000256" key="16">
    <source>
        <dbReference type="SAM" id="MobiDB-lite"/>
    </source>
</evidence>
<evidence type="ECO:0000256" key="4">
    <source>
        <dbReference type="ARBA" id="ARBA00008654"/>
    </source>
</evidence>
<dbReference type="InterPro" id="IPR010376">
    <property type="entry name" value="GBBH-like_N"/>
</dbReference>
<proteinExistence type="inferred from homology"/>
<dbReference type="NCBIfam" id="TIGR02410">
    <property type="entry name" value="carnitine_TMLD"/>
    <property type="match status" value="1"/>
</dbReference>
<evidence type="ECO:0000313" key="20">
    <source>
        <dbReference type="Proteomes" id="UP000198372"/>
    </source>
</evidence>
<feature type="region of interest" description="Disordered" evidence="16">
    <location>
        <begin position="51"/>
        <end position="74"/>
    </location>
</feature>
<dbReference type="STRING" id="269621.A0A238FF23"/>
<dbReference type="InterPro" id="IPR003819">
    <property type="entry name" value="TauD/TfdA-like"/>
</dbReference>
<dbReference type="FunFam" id="3.30.2020.30:FF:000002">
    <property type="entry name" value="Putative gamma-butyrobetaine dioxygenase"/>
    <property type="match status" value="1"/>
</dbReference>
<comment type="pathway">
    <text evidence="3">Amine and polyamine biosynthesis; carnitine biosynthesis.</text>
</comment>
<dbReference type="GO" id="GO:0050353">
    <property type="term" value="F:trimethyllysine dioxygenase activity"/>
    <property type="evidence" value="ECO:0007669"/>
    <property type="project" value="UniProtKB-EC"/>
</dbReference>
<comment type="catalytic activity">
    <reaction evidence="15">
        <text>N(6),N(6),N(6)-trimethyl-L-lysine + 2-oxoglutarate + O2 = (3S)-3-hydroxy-N(6),N(6),N(6)-trimethyl-L-lysine + succinate + CO2</text>
        <dbReference type="Rhea" id="RHEA:14181"/>
        <dbReference type="ChEBI" id="CHEBI:15379"/>
        <dbReference type="ChEBI" id="CHEBI:16526"/>
        <dbReference type="ChEBI" id="CHEBI:16810"/>
        <dbReference type="ChEBI" id="CHEBI:30031"/>
        <dbReference type="ChEBI" id="CHEBI:58100"/>
        <dbReference type="ChEBI" id="CHEBI:141499"/>
        <dbReference type="EC" id="1.14.11.8"/>
    </reaction>
</comment>
<name>A0A238FF23_9BASI</name>
<dbReference type="InterPro" id="IPR038492">
    <property type="entry name" value="GBBH-like_N_sf"/>
</dbReference>
<sequence>MHRRVVSHSSRALLRSTSPAVPIRGIFLAHSAAIARGVALDDVPRRSRRSFATSNASASTSSAHPTVNQDAQTPRAVTVTFANGKKTSFHYLWLRDHCRDARSYHPATKQRLVDTPTIPRDLTPQSVEANSDGLFVTWPADTYPSSQAYTSFFPWTFLLEHSYEPALDGRIPPKDKVLWTSEIANDPPMVEYDQVMGSEQGVFEWVKRIHRFGFSFVRGIPPTPEATEALIRRIAFIRDTHYGGFWDFTADLKHGDLAYSNVMLNSHTDTTYFTDTRTKSPLSRQPCGLQMFHLLSPATSHKGGHNLLVDGFQAAQTLRETHPEHYEFLSNVLLPSHASGTGSDSIPSGVHLTPLVRKPVFNHDPSNGELIQVRWNGDDRGVVGGQGWDGGRMEKWFEALRLWEGVLRSEKSQLWTEMEMGTAVIFDNHRVLHGRSSFVGERRLCGAYVNHDDYRSRYVGLQIQFGPKGKEGRKRAEWEKSFGVTRKKGGGDGVWQGW</sequence>
<dbReference type="GO" id="GO:0005506">
    <property type="term" value="F:iron ion binding"/>
    <property type="evidence" value="ECO:0007669"/>
    <property type="project" value="InterPro"/>
</dbReference>
<evidence type="ECO:0000256" key="12">
    <source>
        <dbReference type="ARBA" id="ARBA00031778"/>
    </source>
</evidence>
<evidence type="ECO:0000256" key="11">
    <source>
        <dbReference type="ARBA" id="ARBA00030363"/>
    </source>
</evidence>
<keyword evidence="8" id="KW-0223">Dioxygenase</keyword>
<evidence type="ECO:0000256" key="13">
    <source>
        <dbReference type="ARBA" id="ARBA00032283"/>
    </source>
</evidence>
<evidence type="ECO:0000259" key="18">
    <source>
        <dbReference type="Pfam" id="PF06155"/>
    </source>
</evidence>
<dbReference type="Pfam" id="PF02668">
    <property type="entry name" value="TauD"/>
    <property type="match status" value="1"/>
</dbReference>
<evidence type="ECO:0000256" key="9">
    <source>
        <dbReference type="ARBA" id="ARBA00023002"/>
    </source>
</evidence>
<dbReference type="EC" id="1.14.11.8" evidence="5"/>
<comment type="function">
    <text evidence="14">Converts trimethyllysine (TML) into hydroxytrimethyllysine (HTML).</text>
</comment>
<evidence type="ECO:0000256" key="8">
    <source>
        <dbReference type="ARBA" id="ARBA00022964"/>
    </source>
</evidence>
<dbReference type="GO" id="GO:0045329">
    <property type="term" value="P:carnitine biosynthetic process"/>
    <property type="evidence" value="ECO:0007669"/>
    <property type="project" value="UniProtKB-UniPathway"/>
</dbReference>
<dbReference type="OrthoDB" id="408743at2759"/>
<evidence type="ECO:0000256" key="3">
    <source>
        <dbReference type="ARBA" id="ARBA00005022"/>
    </source>
</evidence>
<dbReference type="Pfam" id="PF06155">
    <property type="entry name" value="GBBH-like_N"/>
    <property type="match status" value="1"/>
</dbReference>
<evidence type="ECO:0000256" key="10">
    <source>
        <dbReference type="ARBA" id="ARBA00023004"/>
    </source>
</evidence>
<keyword evidence="9" id="KW-0560">Oxidoreductase</keyword>
<dbReference type="InterPro" id="IPR050411">
    <property type="entry name" value="AlphaKG_dependent_hydroxylases"/>
</dbReference>
<dbReference type="Gene3D" id="3.30.2020.30">
    <property type="match status" value="1"/>
</dbReference>
<accession>A0A238FF23</accession>
<evidence type="ECO:0000313" key="19">
    <source>
        <dbReference type="EMBL" id="SCV70474.1"/>
    </source>
</evidence>
<comment type="cofactor">
    <cofactor evidence="1">
        <name>Fe(2+)</name>
        <dbReference type="ChEBI" id="CHEBI:29033"/>
    </cofactor>
</comment>
<evidence type="ECO:0000259" key="17">
    <source>
        <dbReference type="Pfam" id="PF02668"/>
    </source>
</evidence>
<dbReference type="EMBL" id="FMSP01000005">
    <property type="protein sequence ID" value="SCV70474.1"/>
    <property type="molecule type" value="Genomic_DNA"/>
</dbReference>
<keyword evidence="6" id="KW-0479">Metal-binding</keyword>
<dbReference type="UniPathway" id="UPA00118"/>
<comment type="cofactor">
    <cofactor evidence="2">
        <name>L-ascorbate</name>
        <dbReference type="ChEBI" id="CHEBI:38290"/>
    </cofactor>
</comment>
<evidence type="ECO:0000256" key="6">
    <source>
        <dbReference type="ARBA" id="ARBA00022723"/>
    </source>
</evidence>
<feature type="domain" description="TauD/TfdA-like" evidence="17">
    <location>
        <begin position="191"/>
        <end position="448"/>
    </location>
</feature>
<reference evidence="20" key="1">
    <citation type="submission" date="2016-09" db="EMBL/GenBank/DDBJ databases">
        <authorList>
            <person name="Jeantristanb JTB J.-T."/>
            <person name="Ricardo R."/>
        </authorList>
    </citation>
    <scope>NUCLEOTIDE SEQUENCE [LARGE SCALE GENOMIC DNA]</scope>
</reference>
<dbReference type="SUPFAM" id="SSF51197">
    <property type="entry name" value="Clavaminate synthase-like"/>
    <property type="match status" value="1"/>
</dbReference>
<organism evidence="19 20">
    <name type="scientific">Microbotryum intermedium</name>
    <dbReference type="NCBI Taxonomy" id="269621"/>
    <lineage>
        <taxon>Eukaryota</taxon>
        <taxon>Fungi</taxon>
        <taxon>Dikarya</taxon>
        <taxon>Basidiomycota</taxon>
        <taxon>Pucciniomycotina</taxon>
        <taxon>Microbotryomycetes</taxon>
        <taxon>Microbotryales</taxon>
        <taxon>Microbotryaceae</taxon>
        <taxon>Microbotryum</taxon>
    </lineage>
</organism>
<protein>
    <recommendedName>
        <fullName evidence="5">trimethyllysine dioxygenase</fullName>
        <ecNumber evidence="5">1.14.11.8</ecNumber>
    </recommendedName>
    <alternativeName>
        <fullName evidence="12">Epsilon-trimethyllysine 2-oxoglutarate dioxygenase</fullName>
    </alternativeName>
    <alternativeName>
        <fullName evidence="11">TML hydroxylase</fullName>
    </alternativeName>
    <alternativeName>
        <fullName evidence="13">TML-alpha-ketoglutarate dioxygenase</fullName>
    </alternativeName>
</protein>
<evidence type="ECO:0000256" key="14">
    <source>
        <dbReference type="ARBA" id="ARBA00046008"/>
    </source>
</evidence>
<dbReference type="CDD" id="cd00250">
    <property type="entry name" value="CAS_like"/>
    <property type="match status" value="1"/>
</dbReference>
<evidence type="ECO:0000256" key="1">
    <source>
        <dbReference type="ARBA" id="ARBA00001954"/>
    </source>
</evidence>
<feature type="domain" description="Gamma-butyrobetaine hydroxylase-like N-terminal" evidence="18">
    <location>
        <begin position="72"/>
        <end position="158"/>
    </location>
</feature>
<dbReference type="InterPro" id="IPR012776">
    <property type="entry name" value="Trimethyllysine_dOase"/>
</dbReference>
<dbReference type="PANTHER" id="PTHR10696:SF51">
    <property type="entry name" value="TRIMETHYLLYSINE DIOXYGENASE, MITOCHONDRIAL"/>
    <property type="match status" value="1"/>
</dbReference>
<evidence type="ECO:0000256" key="2">
    <source>
        <dbReference type="ARBA" id="ARBA00001961"/>
    </source>
</evidence>
<dbReference type="AlphaFoldDB" id="A0A238FF23"/>
<dbReference type="FunFam" id="3.60.130.10:FF:000001">
    <property type="entry name" value="Trimethyllysine dioxygenase, mitochondrial"/>
    <property type="match status" value="1"/>
</dbReference>
<dbReference type="InterPro" id="IPR042098">
    <property type="entry name" value="TauD-like_sf"/>
</dbReference>
<evidence type="ECO:0000256" key="7">
    <source>
        <dbReference type="ARBA" id="ARBA00022873"/>
    </source>
</evidence>
<dbReference type="Gene3D" id="3.60.130.10">
    <property type="entry name" value="Clavaminate synthase-like"/>
    <property type="match status" value="1"/>
</dbReference>
<gene>
    <name evidence="19" type="ORF">BQ2448_1868</name>
</gene>
<evidence type="ECO:0000256" key="5">
    <source>
        <dbReference type="ARBA" id="ARBA00012267"/>
    </source>
</evidence>
<dbReference type="PANTHER" id="PTHR10696">
    <property type="entry name" value="GAMMA-BUTYROBETAINE HYDROXYLASE-RELATED"/>
    <property type="match status" value="1"/>
</dbReference>
<dbReference type="GO" id="GO:0005739">
    <property type="term" value="C:mitochondrion"/>
    <property type="evidence" value="ECO:0007669"/>
    <property type="project" value="TreeGrafter"/>
</dbReference>
<keyword evidence="10" id="KW-0408">Iron</keyword>